<accession>K3W980</accession>
<dbReference type="GO" id="GO:0046872">
    <property type="term" value="F:metal ion binding"/>
    <property type="evidence" value="ECO:0007669"/>
    <property type="project" value="UniProtKB-KW"/>
</dbReference>
<evidence type="ECO:0000256" key="8">
    <source>
        <dbReference type="SAM" id="SignalP"/>
    </source>
</evidence>
<dbReference type="eggNOG" id="ENOG502QQKA">
    <property type="taxonomic scope" value="Eukaryota"/>
</dbReference>
<reference evidence="11" key="2">
    <citation type="submission" date="2010-04" db="EMBL/GenBank/DDBJ databases">
        <authorList>
            <person name="Buell R."/>
            <person name="Hamilton J."/>
            <person name="Hostetler J."/>
        </authorList>
    </citation>
    <scope>NUCLEOTIDE SEQUENCE [LARGE SCALE GENOMIC DNA]</scope>
    <source>
        <strain evidence="11">DAOM:BR144</strain>
    </source>
</reference>
<keyword evidence="4" id="KW-1015">Disulfide bond</keyword>
<keyword evidence="3" id="KW-0186">Copper</keyword>
<feature type="compositionally biased region" description="Low complexity" evidence="7">
    <location>
        <begin position="199"/>
        <end position="213"/>
    </location>
</feature>
<evidence type="ECO:0000313" key="11">
    <source>
        <dbReference type="Proteomes" id="UP000019132"/>
    </source>
</evidence>
<sequence length="259" mass="26979">MKSAVFSTVLAAALASTIEAHGQMTSPDIRPVSANYLANCGALKNAGQQELLIAPLENLSQRKQKDFPEGPSFDIMNGCRGMVYESTNPVTTLTAGVEFPVKWWIQAPHPGYAEFNIVKPKTGAGGKITYEKVVTLKRIEDFATSGGNFADKLTIPSSVTGCEKAGACALQMYWHSDVANQTYPNCADIIVKGSGGASSSGSTKPATTPAPAADDGEDTDESAAGEAETPATPAPAVTSAPAPAATKKKCTGKVRRVRA</sequence>
<dbReference type="Gene3D" id="2.70.50.70">
    <property type="match status" value="1"/>
</dbReference>
<reference evidence="10" key="3">
    <citation type="submission" date="2015-02" db="UniProtKB">
        <authorList>
            <consortium name="EnsemblProtists"/>
        </authorList>
    </citation>
    <scope>IDENTIFICATION</scope>
    <source>
        <strain evidence="10">DAOM BR144</strain>
    </source>
</reference>
<evidence type="ECO:0000313" key="10">
    <source>
        <dbReference type="EnsemblProtists" id="PYU1_T001521"/>
    </source>
</evidence>
<organism evidence="10 11">
    <name type="scientific">Globisporangium ultimum (strain ATCC 200006 / CBS 805.95 / DAOM BR144)</name>
    <name type="common">Pythium ultimum</name>
    <dbReference type="NCBI Taxonomy" id="431595"/>
    <lineage>
        <taxon>Eukaryota</taxon>
        <taxon>Sar</taxon>
        <taxon>Stramenopiles</taxon>
        <taxon>Oomycota</taxon>
        <taxon>Peronosporomycetes</taxon>
        <taxon>Pythiales</taxon>
        <taxon>Pythiaceae</taxon>
        <taxon>Globisporangium</taxon>
    </lineage>
</organism>
<evidence type="ECO:0000256" key="2">
    <source>
        <dbReference type="ARBA" id="ARBA00022723"/>
    </source>
</evidence>
<evidence type="ECO:0000256" key="3">
    <source>
        <dbReference type="ARBA" id="ARBA00023008"/>
    </source>
</evidence>
<reference evidence="11" key="1">
    <citation type="journal article" date="2010" name="Genome Biol.">
        <title>Genome sequence of the necrotrophic plant pathogen Pythium ultimum reveals original pathogenicity mechanisms and effector repertoire.</title>
        <authorList>
            <person name="Levesque C.A."/>
            <person name="Brouwer H."/>
            <person name="Cano L."/>
            <person name="Hamilton J.P."/>
            <person name="Holt C."/>
            <person name="Huitema E."/>
            <person name="Raffaele S."/>
            <person name="Robideau G.P."/>
            <person name="Thines M."/>
            <person name="Win J."/>
            <person name="Zerillo M.M."/>
            <person name="Beakes G.W."/>
            <person name="Boore J.L."/>
            <person name="Busam D."/>
            <person name="Dumas B."/>
            <person name="Ferriera S."/>
            <person name="Fuerstenberg S.I."/>
            <person name="Gachon C.M."/>
            <person name="Gaulin E."/>
            <person name="Govers F."/>
            <person name="Grenville-Briggs L."/>
            <person name="Horner N."/>
            <person name="Hostetler J."/>
            <person name="Jiang R.H."/>
            <person name="Johnson J."/>
            <person name="Krajaejun T."/>
            <person name="Lin H."/>
            <person name="Meijer H.J."/>
            <person name="Moore B."/>
            <person name="Morris P."/>
            <person name="Phuntmart V."/>
            <person name="Puiu D."/>
            <person name="Shetty J."/>
            <person name="Stajich J.E."/>
            <person name="Tripathy S."/>
            <person name="Wawra S."/>
            <person name="van West P."/>
            <person name="Whitty B.R."/>
            <person name="Coutinho P.M."/>
            <person name="Henrissat B."/>
            <person name="Martin F."/>
            <person name="Thomas P.D."/>
            <person name="Tyler B.M."/>
            <person name="De Vries R.P."/>
            <person name="Kamoun S."/>
            <person name="Yandell M."/>
            <person name="Tisserat N."/>
            <person name="Buell C.R."/>
        </authorList>
    </citation>
    <scope>NUCLEOTIDE SEQUENCE</scope>
    <source>
        <strain evidence="11">DAOM:BR144</strain>
    </source>
</reference>
<dbReference type="InParanoid" id="K3W980"/>
<dbReference type="InterPro" id="IPR004302">
    <property type="entry name" value="Cellulose/chitin-bd_N"/>
</dbReference>
<evidence type="ECO:0000256" key="1">
    <source>
        <dbReference type="ARBA" id="ARBA00001973"/>
    </source>
</evidence>
<feature type="compositionally biased region" description="Low complexity" evidence="7">
    <location>
        <begin position="224"/>
        <end position="245"/>
    </location>
</feature>
<dbReference type="EnsemblProtists" id="PYU1_T001521">
    <property type="protein sequence ID" value="PYU1_T001521"/>
    <property type="gene ID" value="PYU1_G001521"/>
</dbReference>
<keyword evidence="8" id="KW-0732">Signal</keyword>
<comment type="cofactor">
    <cofactor evidence="1">
        <name>Cu(2+)</name>
        <dbReference type="ChEBI" id="CHEBI:29036"/>
    </cofactor>
</comment>
<protein>
    <recommendedName>
        <fullName evidence="9">Chitin-binding type-4 domain-containing protein</fullName>
    </recommendedName>
</protein>
<evidence type="ECO:0000256" key="5">
    <source>
        <dbReference type="ARBA" id="ARBA00023180"/>
    </source>
</evidence>
<dbReference type="HOGENOM" id="CLU_053021_0_0_1"/>
<keyword evidence="2" id="KW-0479">Metal-binding</keyword>
<feature type="compositionally biased region" description="Basic residues" evidence="7">
    <location>
        <begin position="246"/>
        <end position="259"/>
    </location>
</feature>
<feature type="signal peptide" evidence="8">
    <location>
        <begin position="1"/>
        <end position="20"/>
    </location>
</feature>
<feature type="region of interest" description="Disordered" evidence="7">
    <location>
        <begin position="194"/>
        <end position="259"/>
    </location>
</feature>
<dbReference type="VEuPathDB" id="FungiDB:PYU1_G001521"/>
<dbReference type="AlphaFoldDB" id="K3W980"/>
<dbReference type="InterPro" id="IPR052282">
    <property type="entry name" value="Starch-active_LPMO"/>
</dbReference>
<feature type="compositionally biased region" description="Acidic residues" evidence="7">
    <location>
        <begin position="214"/>
        <end position="223"/>
    </location>
</feature>
<dbReference type="PANTHER" id="PTHR36575">
    <property type="entry name" value="BINDING PROTEIN, PUTATIVE (AFU_ORTHOLOGUE AFUA_1G14430)-RELATED"/>
    <property type="match status" value="1"/>
</dbReference>
<keyword evidence="11" id="KW-1185">Reference proteome</keyword>
<dbReference type="EMBL" id="GL376626">
    <property type="status" value="NOT_ANNOTATED_CDS"/>
    <property type="molecule type" value="Genomic_DNA"/>
</dbReference>
<feature type="domain" description="Chitin-binding type-4" evidence="9">
    <location>
        <begin position="21"/>
        <end position="189"/>
    </location>
</feature>
<dbReference type="OMA" id="PHEGPMN"/>
<evidence type="ECO:0000256" key="7">
    <source>
        <dbReference type="SAM" id="MobiDB-lite"/>
    </source>
</evidence>
<dbReference type="PANTHER" id="PTHR36575:SF2">
    <property type="entry name" value="CHITIN-BINDING TYPE-4 DOMAIN-CONTAINING PROTEIN-RELATED"/>
    <property type="match status" value="1"/>
</dbReference>
<dbReference type="Pfam" id="PF03067">
    <property type="entry name" value="LPMO_10"/>
    <property type="match status" value="1"/>
</dbReference>
<evidence type="ECO:0000259" key="9">
    <source>
        <dbReference type="Pfam" id="PF03067"/>
    </source>
</evidence>
<evidence type="ECO:0000256" key="4">
    <source>
        <dbReference type="ARBA" id="ARBA00023157"/>
    </source>
</evidence>
<proteinExistence type="inferred from homology"/>
<evidence type="ECO:0000256" key="6">
    <source>
        <dbReference type="ARBA" id="ARBA00034311"/>
    </source>
</evidence>
<comment type="similarity">
    <text evidence="6">Belongs to the polysaccharide monooxygenase AA13 family.</text>
</comment>
<name>K3W980_GLOUD</name>
<feature type="chain" id="PRO_5003867503" description="Chitin-binding type-4 domain-containing protein" evidence="8">
    <location>
        <begin position="21"/>
        <end position="259"/>
    </location>
</feature>
<keyword evidence="5" id="KW-0325">Glycoprotein</keyword>
<dbReference type="Proteomes" id="UP000019132">
    <property type="component" value="Unassembled WGS sequence"/>
</dbReference>